<feature type="transmembrane region" description="Helical" evidence="1">
    <location>
        <begin position="120"/>
        <end position="136"/>
    </location>
</feature>
<feature type="transmembrane region" description="Helical" evidence="1">
    <location>
        <begin position="6"/>
        <end position="24"/>
    </location>
</feature>
<evidence type="ECO:0000313" key="3">
    <source>
        <dbReference type="Proteomes" id="UP000580861"/>
    </source>
</evidence>
<evidence type="ECO:0000313" key="2">
    <source>
        <dbReference type="EMBL" id="MBB5851064.1"/>
    </source>
</evidence>
<gene>
    <name evidence="2" type="ORF">HDA45_001151</name>
</gene>
<keyword evidence="3" id="KW-1185">Reference proteome</keyword>
<proteinExistence type="predicted"/>
<dbReference type="RefSeq" id="WP_184892537.1">
    <property type="nucleotide sequence ID" value="NZ_JACHMX010000001.1"/>
</dbReference>
<reference evidence="2 3" key="1">
    <citation type="submission" date="2020-08" db="EMBL/GenBank/DDBJ databases">
        <title>Sequencing the genomes of 1000 actinobacteria strains.</title>
        <authorList>
            <person name="Klenk H.-P."/>
        </authorList>
    </citation>
    <scope>NUCLEOTIDE SEQUENCE [LARGE SCALE GENOMIC DNA]</scope>
    <source>
        <strain evidence="2 3">DSM 45272</strain>
    </source>
</reference>
<keyword evidence="1" id="KW-1133">Transmembrane helix</keyword>
<feature type="transmembrane region" description="Helical" evidence="1">
    <location>
        <begin position="148"/>
        <end position="169"/>
    </location>
</feature>
<comment type="caution">
    <text evidence="2">The sequence shown here is derived from an EMBL/GenBank/DDBJ whole genome shotgun (WGS) entry which is preliminary data.</text>
</comment>
<sequence>MLVVRLFVTLLWFGVSAGILTYAVHDLNGRNAPTSSIEGTVIAHRQEPYMSSLDTETQFTYFITVRGATGDFEFGNDQQAIDTEPGTPVVVQVSTATGGIVFLRKGATVVDLRNTVDKDVVLIVTGAVGLLIALVREFAVDDYTYPRWLGFVFGVLAAAVGGWLALILAA</sequence>
<keyword evidence="1" id="KW-0812">Transmembrane</keyword>
<dbReference type="AlphaFoldDB" id="A0A841AXQ9"/>
<dbReference type="EMBL" id="JACHMX010000001">
    <property type="protein sequence ID" value="MBB5851064.1"/>
    <property type="molecule type" value="Genomic_DNA"/>
</dbReference>
<dbReference type="Proteomes" id="UP000580861">
    <property type="component" value="Unassembled WGS sequence"/>
</dbReference>
<protein>
    <submittedName>
        <fullName evidence="2">Uncharacterized protein</fullName>
    </submittedName>
</protein>
<keyword evidence="1" id="KW-0472">Membrane</keyword>
<organism evidence="2 3">
    <name type="scientific">Amycolatopsis umgeniensis</name>
    <dbReference type="NCBI Taxonomy" id="336628"/>
    <lineage>
        <taxon>Bacteria</taxon>
        <taxon>Bacillati</taxon>
        <taxon>Actinomycetota</taxon>
        <taxon>Actinomycetes</taxon>
        <taxon>Pseudonocardiales</taxon>
        <taxon>Pseudonocardiaceae</taxon>
        <taxon>Amycolatopsis</taxon>
    </lineage>
</organism>
<name>A0A841AXQ9_9PSEU</name>
<evidence type="ECO:0000256" key="1">
    <source>
        <dbReference type="SAM" id="Phobius"/>
    </source>
</evidence>
<accession>A0A841AXQ9</accession>